<name>A0A0K8QK05_9GAMM</name>
<dbReference type="InterPro" id="IPR007420">
    <property type="entry name" value="DUF465"/>
</dbReference>
<dbReference type="EMBL" id="DF970134">
    <property type="protein sequence ID" value="GAP64822.1"/>
    <property type="molecule type" value="Genomic_DNA"/>
</dbReference>
<proteinExistence type="predicted"/>
<dbReference type="STRING" id="1475481.GCA_000953855_00105"/>
<dbReference type="InterPro" id="IPR038444">
    <property type="entry name" value="DUF465_sf"/>
</dbReference>
<reference evidence="1" key="1">
    <citation type="submission" date="2015-03" db="EMBL/GenBank/DDBJ databases">
        <title>Draft genome sequence of Mizugakiibacter sediminis skMP5.</title>
        <authorList>
            <person name="Watanabe T."/>
            <person name="Kojima H."/>
            <person name="Fukui M."/>
        </authorList>
    </citation>
    <scope>NUCLEOTIDE SEQUENCE</scope>
    <source>
        <strain evidence="1">SkMP5</strain>
    </source>
</reference>
<dbReference type="RefSeq" id="WP_062534053.1">
    <property type="nucleotide sequence ID" value="NZ_DF970134.1"/>
</dbReference>
<dbReference type="AlphaFoldDB" id="A0A0K8QK05"/>
<dbReference type="EMBL" id="DF952412">
    <property type="protein sequence ID" value="GAN45862.1"/>
    <property type="molecule type" value="Genomic_DNA"/>
</dbReference>
<reference evidence="2" key="2">
    <citation type="submission" date="2015-08" db="EMBL/GenBank/DDBJ databases">
        <title>Complete DNA Sequence of Pseudomonas syringae pv. actinidiae, the Causal Agent of Kiwifruit Canker Disease.</title>
        <authorList>
            <person name="Rikkerink E.H.A."/>
            <person name="Fineran P.C."/>
        </authorList>
    </citation>
    <scope>NUCLEOTIDE SEQUENCE</scope>
    <source>
        <strain evidence="2">SkMP5</strain>
    </source>
</reference>
<protein>
    <recommendedName>
        <fullName evidence="4">DUF465 domain-containing protein</fullName>
    </recommendedName>
</protein>
<evidence type="ECO:0000313" key="1">
    <source>
        <dbReference type="EMBL" id="GAN45862.1"/>
    </source>
</evidence>
<sequence length="68" mass="7930">MQNEDPAVIARRLTELRIEHRDLDAAIARLAADGYRDELQLTRLKKRKLRLKDMIAYLESKLIPDLDA</sequence>
<organism evidence="2">
    <name type="scientific">Mizugakiibacter sediminis</name>
    <dbReference type="NCBI Taxonomy" id="1475481"/>
    <lineage>
        <taxon>Bacteria</taxon>
        <taxon>Pseudomonadati</taxon>
        <taxon>Pseudomonadota</taxon>
        <taxon>Gammaproteobacteria</taxon>
        <taxon>Lysobacterales</taxon>
        <taxon>Rhodanobacteraceae</taxon>
        <taxon>Mizugakiibacter</taxon>
    </lineage>
</organism>
<evidence type="ECO:0008006" key="4">
    <source>
        <dbReference type="Google" id="ProtNLM"/>
    </source>
</evidence>
<evidence type="ECO:0000313" key="3">
    <source>
        <dbReference type="Proteomes" id="UP000253740"/>
    </source>
</evidence>
<dbReference type="Proteomes" id="UP000253740">
    <property type="component" value="Unassembled WGS sequence"/>
</dbReference>
<gene>
    <name evidence="1" type="ORF">MBSD_2436</name>
    <name evidence="2" type="ORF">MBSD_n0104</name>
</gene>
<accession>A0A0K8QK05</accession>
<dbReference type="HOGENOM" id="CLU_175516_1_0_6"/>
<evidence type="ECO:0000313" key="2">
    <source>
        <dbReference type="EMBL" id="GAP64822.1"/>
    </source>
</evidence>
<dbReference type="Gene3D" id="6.10.280.50">
    <property type="match status" value="1"/>
</dbReference>
<keyword evidence="3" id="KW-1185">Reference proteome</keyword>
<dbReference type="Pfam" id="PF04325">
    <property type="entry name" value="DUF465"/>
    <property type="match status" value="1"/>
</dbReference>